<organism evidence="2 3">
    <name type="scientific">Arabis alpina</name>
    <name type="common">Alpine rock-cress</name>
    <dbReference type="NCBI Taxonomy" id="50452"/>
    <lineage>
        <taxon>Eukaryota</taxon>
        <taxon>Viridiplantae</taxon>
        <taxon>Streptophyta</taxon>
        <taxon>Embryophyta</taxon>
        <taxon>Tracheophyta</taxon>
        <taxon>Spermatophyta</taxon>
        <taxon>Magnoliopsida</taxon>
        <taxon>eudicotyledons</taxon>
        <taxon>Gunneridae</taxon>
        <taxon>Pentapetalae</taxon>
        <taxon>rosids</taxon>
        <taxon>malvids</taxon>
        <taxon>Brassicales</taxon>
        <taxon>Brassicaceae</taxon>
        <taxon>Arabideae</taxon>
        <taxon>Arabis</taxon>
    </lineage>
</organism>
<gene>
    <name evidence="2" type="ORF">AALP_AAs44880U000300</name>
</gene>
<proteinExistence type="predicted"/>
<feature type="non-terminal residue" evidence="2">
    <location>
        <position position="1"/>
    </location>
</feature>
<evidence type="ECO:0000313" key="3">
    <source>
        <dbReference type="Proteomes" id="UP000029120"/>
    </source>
</evidence>
<protein>
    <submittedName>
        <fullName evidence="2">Uncharacterized protein</fullName>
    </submittedName>
</protein>
<feature type="region of interest" description="Disordered" evidence="1">
    <location>
        <begin position="21"/>
        <end position="42"/>
    </location>
</feature>
<dbReference type="AlphaFoldDB" id="A0A087G236"/>
<dbReference type="Proteomes" id="UP000029120">
    <property type="component" value="Unassembled WGS sequence"/>
</dbReference>
<name>A0A087G236_ARAAL</name>
<dbReference type="EMBL" id="KL973656">
    <property type="protein sequence ID" value="KFK23938.1"/>
    <property type="molecule type" value="Genomic_DNA"/>
</dbReference>
<reference evidence="3" key="1">
    <citation type="journal article" date="2015" name="Nat. Plants">
        <title>Genome expansion of Arabis alpina linked with retrotransposition and reduced symmetric DNA methylation.</title>
        <authorList>
            <person name="Willing E.M."/>
            <person name="Rawat V."/>
            <person name="Mandakova T."/>
            <person name="Maumus F."/>
            <person name="James G.V."/>
            <person name="Nordstroem K.J."/>
            <person name="Becker C."/>
            <person name="Warthmann N."/>
            <person name="Chica C."/>
            <person name="Szarzynska B."/>
            <person name="Zytnicki M."/>
            <person name="Albani M.C."/>
            <person name="Kiefer C."/>
            <person name="Bergonzi S."/>
            <person name="Castaings L."/>
            <person name="Mateos J.L."/>
            <person name="Berns M.C."/>
            <person name="Bujdoso N."/>
            <person name="Piofczyk T."/>
            <person name="de Lorenzo L."/>
            <person name="Barrero-Sicilia C."/>
            <person name="Mateos I."/>
            <person name="Piednoel M."/>
            <person name="Hagmann J."/>
            <person name="Chen-Min-Tao R."/>
            <person name="Iglesias-Fernandez R."/>
            <person name="Schuster S.C."/>
            <person name="Alonso-Blanco C."/>
            <person name="Roudier F."/>
            <person name="Carbonero P."/>
            <person name="Paz-Ares J."/>
            <person name="Davis S.J."/>
            <person name="Pecinka A."/>
            <person name="Quesneville H."/>
            <person name="Colot V."/>
            <person name="Lysak M.A."/>
            <person name="Weigel D."/>
            <person name="Coupland G."/>
            <person name="Schneeberger K."/>
        </authorList>
    </citation>
    <scope>NUCLEOTIDE SEQUENCE [LARGE SCALE GENOMIC DNA]</scope>
    <source>
        <strain evidence="3">cv. Pajares</strain>
    </source>
</reference>
<keyword evidence="3" id="KW-1185">Reference proteome</keyword>
<sequence>RKDDVNHPRPIRLFWWNHHQSPFDSAPLVSPTSTRSSSSEAMSPPRLAASYRFWYAITR</sequence>
<evidence type="ECO:0000313" key="2">
    <source>
        <dbReference type="EMBL" id="KFK23938.1"/>
    </source>
</evidence>
<feature type="compositionally biased region" description="Low complexity" evidence="1">
    <location>
        <begin position="30"/>
        <end position="42"/>
    </location>
</feature>
<dbReference type="Gramene" id="KFK23938">
    <property type="protein sequence ID" value="KFK23938"/>
    <property type="gene ID" value="AALP_AAs44880U000300"/>
</dbReference>
<accession>A0A087G236</accession>
<evidence type="ECO:0000256" key="1">
    <source>
        <dbReference type="SAM" id="MobiDB-lite"/>
    </source>
</evidence>